<accession>A0A243S710</accession>
<evidence type="ECO:0000313" key="1">
    <source>
        <dbReference type="EMBL" id="OUD03374.1"/>
    </source>
</evidence>
<name>A0A243S710_9ACTN</name>
<organism evidence="1 2">
    <name type="scientific">Streptomyces swartbergensis</name>
    <dbReference type="NCBI Taxonomy" id="487165"/>
    <lineage>
        <taxon>Bacteria</taxon>
        <taxon>Bacillati</taxon>
        <taxon>Actinomycetota</taxon>
        <taxon>Actinomycetes</taxon>
        <taxon>Kitasatosporales</taxon>
        <taxon>Streptomycetaceae</taxon>
        <taxon>Streptomyces</taxon>
    </lineage>
</organism>
<dbReference type="AlphaFoldDB" id="A0A243S710"/>
<evidence type="ECO:0008006" key="3">
    <source>
        <dbReference type="Google" id="ProtNLM"/>
    </source>
</evidence>
<protein>
    <recommendedName>
        <fullName evidence="3">Transcriptional regulator</fullName>
    </recommendedName>
</protein>
<comment type="caution">
    <text evidence="1">The sequence shown here is derived from an EMBL/GenBank/DDBJ whole genome shotgun (WGS) entry which is preliminary data.</text>
</comment>
<keyword evidence="2" id="KW-1185">Reference proteome</keyword>
<reference evidence="1 2" key="1">
    <citation type="submission" date="2017-05" db="EMBL/GenBank/DDBJ databases">
        <title>Biotechnological potential of actinobacteria isolated from South African environments.</title>
        <authorList>
            <person name="Le Roes-Hill M."/>
            <person name="Prins A."/>
            <person name="Durrell K.A."/>
        </authorList>
    </citation>
    <scope>NUCLEOTIDE SEQUENCE [LARGE SCALE GENOMIC DNA]</scope>
    <source>
        <strain evidence="1 2">HMC13</strain>
    </source>
</reference>
<evidence type="ECO:0000313" key="2">
    <source>
        <dbReference type="Proteomes" id="UP000195105"/>
    </source>
</evidence>
<dbReference type="Proteomes" id="UP000195105">
    <property type="component" value="Unassembled WGS sequence"/>
</dbReference>
<dbReference type="EMBL" id="NGFN01000043">
    <property type="protein sequence ID" value="OUD03374.1"/>
    <property type="molecule type" value="Genomic_DNA"/>
</dbReference>
<gene>
    <name evidence="1" type="ORF">CA983_10210</name>
</gene>
<sequence length="94" mass="10061">MSRRYTLKSAHIFQWVMKNPGRGAPYGYDSLAEASGCGSGLIEKLATGRQKTADVNDAHSLVEALGVALLVLFAPNASPEMDEASPDEPPTKKE</sequence>
<proteinExistence type="predicted"/>